<protein>
    <submittedName>
        <fullName evidence="3">Uncharacterized protein</fullName>
    </submittedName>
</protein>
<feature type="coiled-coil region" evidence="1">
    <location>
        <begin position="28"/>
        <end position="55"/>
    </location>
</feature>
<accession>A0A1R1PE16</accession>
<name>A0A1R1PE16_ZANCU</name>
<dbReference type="EMBL" id="LSSK01001621">
    <property type="protein sequence ID" value="OMH79240.1"/>
    <property type="molecule type" value="Genomic_DNA"/>
</dbReference>
<dbReference type="Proteomes" id="UP000188320">
    <property type="component" value="Unassembled WGS sequence"/>
</dbReference>
<feature type="chain" id="PRO_5013068354" evidence="2">
    <location>
        <begin position="19"/>
        <end position="66"/>
    </location>
</feature>
<keyword evidence="2" id="KW-0732">Signal</keyword>
<evidence type="ECO:0000313" key="3">
    <source>
        <dbReference type="EMBL" id="OMH79240.1"/>
    </source>
</evidence>
<dbReference type="OrthoDB" id="5537330at2759"/>
<keyword evidence="1" id="KW-0175">Coiled coil</keyword>
<comment type="caution">
    <text evidence="3">The sequence shown here is derived from an EMBL/GenBank/DDBJ whole genome shotgun (WGS) entry which is preliminary data.</text>
</comment>
<keyword evidence="4" id="KW-1185">Reference proteome</keyword>
<dbReference type="AlphaFoldDB" id="A0A1R1PE16"/>
<proteinExistence type="predicted"/>
<reference evidence="4" key="1">
    <citation type="submission" date="2017-01" db="EMBL/GenBank/DDBJ databases">
        <authorList>
            <person name="Wang Y."/>
            <person name="White M."/>
            <person name="Kvist S."/>
            <person name="Moncalvo J.-M."/>
        </authorList>
    </citation>
    <scope>NUCLEOTIDE SEQUENCE [LARGE SCALE GENOMIC DNA]</scope>
    <source>
        <strain evidence="4">COL-18-3</strain>
    </source>
</reference>
<evidence type="ECO:0000256" key="2">
    <source>
        <dbReference type="SAM" id="SignalP"/>
    </source>
</evidence>
<evidence type="ECO:0000313" key="4">
    <source>
        <dbReference type="Proteomes" id="UP000188320"/>
    </source>
</evidence>
<evidence type="ECO:0000256" key="1">
    <source>
        <dbReference type="SAM" id="Coils"/>
    </source>
</evidence>
<sequence>MTLTLVFLFVFINALASGNNPNKISNLVETRVNEIKQLEKQVNFVERARESLFKTMSLMGTPRRKQ</sequence>
<organism evidence="3 4">
    <name type="scientific">Zancudomyces culisetae</name>
    <name type="common">Gut fungus</name>
    <name type="synonym">Smittium culisetae</name>
    <dbReference type="NCBI Taxonomy" id="1213189"/>
    <lineage>
        <taxon>Eukaryota</taxon>
        <taxon>Fungi</taxon>
        <taxon>Fungi incertae sedis</taxon>
        <taxon>Zoopagomycota</taxon>
        <taxon>Kickxellomycotina</taxon>
        <taxon>Harpellomycetes</taxon>
        <taxon>Harpellales</taxon>
        <taxon>Legeriomycetaceae</taxon>
        <taxon>Zancudomyces</taxon>
    </lineage>
</organism>
<gene>
    <name evidence="3" type="ORF">AX774_g7353</name>
</gene>
<feature type="signal peptide" evidence="2">
    <location>
        <begin position="1"/>
        <end position="18"/>
    </location>
</feature>